<evidence type="ECO:0000256" key="1">
    <source>
        <dbReference type="ARBA" id="ARBA00023002"/>
    </source>
</evidence>
<evidence type="ECO:0000313" key="4">
    <source>
        <dbReference type="EMBL" id="GEK83991.1"/>
    </source>
</evidence>
<evidence type="ECO:0000313" key="7">
    <source>
        <dbReference type="Proteomes" id="UP000522688"/>
    </source>
</evidence>
<feature type="domain" description="D-isomer specific 2-hydroxyacid dehydrogenase NAD-binding" evidence="3">
    <location>
        <begin position="125"/>
        <end position="287"/>
    </location>
</feature>
<comment type="caution">
    <text evidence="5">The sequence shown here is derived from an EMBL/GenBank/DDBJ whole genome shotgun (WGS) entry which is preliminary data.</text>
</comment>
<reference evidence="4 6" key="1">
    <citation type="submission" date="2019-07" db="EMBL/GenBank/DDBJ databases">
        <title>Whole genome shotgun sequence of Frigoribacterium faeni NBRC 103066.</title>
        <authorList>
            <person name="Hosoyama A."/>
            <person name="Uohara A."/>
            <person name="Ohji S."/>
            <person name="Ichikawa N."/>
        </authorList>
    </citation>
    <scope>NUCLEOTIDE SEQUENCE [LARGE SCALE GENOMIC DNA]</scope>
    <source>
        <strain evidence="4 6">NBRC 103066</strain>
    </source>
</reference>
<gene>
    <name evidence="5" type="ORF">FB463_000237</name>
    <name evidence="4" type="ORF">FFA01_23000</name>
</gene>
<dbReference type="InterPro" id="IPR050223">
    <property type="entry name" value="D-isomer_2-hydroxyacid_DH"/>
</dbReference>
<accession>A0A7W3JFP5</accession>
<keyword evidence="2" id="KW-0520">NAD</keyword>
<sequence>MTDLAVSILPVTPADDGSGGGGAAGWGVAPARRALDETGAREVELGDETRMIVVGGRVDQDELRRAIDEHPAVAVVQLPSAGVDAYVETMRATRRDGLVFTSAKGAYSAPVAEHALALTLATLRSLQIRARAFSWEERQRGITLNGSRVLIVGAGGIGTELLRLLQPFDAEVTMVVRTAREVEGAARTVTTDRLDEVLPDADVVVIAAALTEGTTSLIGADQLAAMKETAVLVNIARGPLVDTDALVAALADGSIGAAGLDVVDPEPLPDGHPLWSEPRALLTPHQANTNDMTEPLFQERVRANIEALASGGEPVGVVDVDAGY</sequence>
<dbReference type="GO" id="GO:0005829">
    <property type="term" value="C:cytosol"/>
    <property type="evidence" value="ECO:0007669"/>
    <property type="project" value="TreeGrafter"/>
</dbReference>
<dbReference type="EMBL" id="BJUV01000024">
    <property type="protein sequence ID" value="GEK83991.1"/>
    <property type="molecule type" value="Genomic_DNA"/>
</dbReference>
<dbReference type="RefSeq" id="WP_146856253.1">
    <property type="nucleotide sequence ID" value="NZ_BAAAHR010000005.1"/>
</dbReference>
<reference evidence="5 7" key="2">
    <citation type="submission" date="2020-07" db="EMBL/GenBank/DDBJ databases">
        <title>Sequencing the genomes of 1000 actinobacteria strains.</title>
        <authorList>
            <person name="Klenk H.-P."/>
        </authorList>
    </citation>
    <scope>NUCLEOTIDE SEQUENCE [LARGE SCALE GENOMIC DNA]</scope>
    <source>
        <strain evidence="5 7">DSM 10309</strain>
    </source>
</reference>
<dbReference type="GO" id="GO:0016618">
    <property type="term" value="F:hydroxypyruvate reductase [NAD(P)H] activity"/>
    <property type="evidence" value="ECO:0007669"/>
    <property type="project" value="TreeGrafter"/>
</dbReference>
<dbReference type="InterPro" id="IPR029753">
    <property type="entry name" value="D-isomer_DH_CS"/>
</dbReference>
<dbReference type="InterPro" id="IPR006140">
    <property type="entry name" value="D-isomer_DH_NAD-bd"/>
</dbReference>
<organism evidence="5 7">
    <name type="scientific">Frigoribacterium faeni</name>
    <dbReference type="NCBI Taxonomy" id="145483"/>
    <lineage>
        <taxon>Bacteria</taxon>
        <taxon>Bacillati</taxon>
        <taxon>Actinomycetota</taxon>
        <taxon>Actinomycetes</taxon>
        <taxon>Micrococcales</taxon>
        <taxon>Microbacteriaceae</taxon>
        <taxon>Frigoribacterium</taxon>
    </lineage>
</organism>
<keyword evidence="1" id="KW-0560">Oxidoreductase</keyword>
<dbReference type="SUPFAM" id="SSF51735">
    <property type="entry name" value="NAD(P)-binding Rossmann-fold domains"/>
    <property type="match status" value="1"/>
</dbReference>
<dbReference type="GO" id="GO:0030267">
    <property type="term" value="F:glyoxylate reductase (NADPH) activity"/>
    <property type="evidence" value="ECO:0007669"/>
    <property type="project" value="TreeGrafter"/>
</dbReference>
<keyword evidence="6" id="KW-1185">Reference proteome</keyword>
<proteinExistence type="predicted"/>
<name>A0A7W3JFP5_9MICO</name>
<evidence type="ECO:0000256" key="2">
    <source>
        <dbReference type="ARBA" id="ARBA00023027"/>
    </source>
</evidence>
<dbReference type="OrthoDB" id="4324715at2"/>
<evidence type="ECO:0000313" key="5">
    <source>
        <dbReference type="EMBL" id="MBA8812013.1"/>
    </source>
</evidence>
<dbReference type="GO" id="GO:0051287">
    <property type="term" value="F:NAD binding"/>
    <property type="evidence" value="ECO:0007669"/>
    <property type="project" value="InterPro"/>
</dbReference>
<dbReference type="Proteomes" id="UP000522688">
    <property type="component" value="Unassembled WGS sequence"/>
</dbReference>
<dbReference type="PANTHER" id="PTHR10996:SF178">
    <property type="entry name" value="2-HYDROXYACID DEHYDROGENASE YGL185C-RELATED"/>
    <property type="match status" value="1"/>
</dbReference>
<dbReference type="PROSITE" id="PS00671">
    <property type="entry name" value="D_2_HYDROXYACID_DH_3"/>
    <property type="match status" value="1"/>
</dbReference>
<dbReference type="Proteomes" id="UP000321154">
    <property type="component" value="Unassembled WGS sequence"/>
</dbReference>
<evidence type="ECO:0000313" key="6">
    <source>
        <dbReference type="Proteomes" id="UP000321154"/>
    </source>
</evidence>
<dbReference type="Pfam" id="PF02826">
    <property type="entry name" value="2-Hacid_dh_C"/>
    <property type="match status" value="1"/>
</dbReference>
<dbReference type="InterPro" id="IPR036291">
    <property type="entry name" value="NAD(P)-bd_dom_sf"/>
</dbReference>
<dbReference type="CDD" id="cd12159">
    <property type="entry name" value="2-Hacid_dh_2"/>
    <property type="match status" value="1"/>
</dbReference>
<protein>
    <submittedName>
        <fullName evidence="5">Phosphoglycerate dehydrogenase-like enzyme</fullName>
    </submittedName>
</protein>
<dbReference type="Gene3D" id="3.40.50.720">
    <property type="entry name" value="NAD(P)-binding Rossmann-like Domain"/>
    <property type="match status" value="2"/>
</dbReference>
<dbReference type="PANTHER" id="PTHR10996">
    <property type="entry name" value="2-HYDROXYACID DEHYDROGENASE-RELATED"/>
    <property type="match status" value="1"/>
</dbReference>
<evidence type="ECO:0000259" key="3">
    <source>
        <dbReference type="Pfam" id="PF02826"/>
    </source>
</evidence>
<dbReference type="EMBL" id="JACGWW010000001">
    <property type="protein sequence ID" value="MBA8812013.1"/>
    <property type="molecule type" value="Genomic_DNA"/>
</dbReference>
<dbReference type="AlphaFoldDB" id="A0A7W3JFP5"/>